<dbReference type="InterPro" id="IPR011990">
    <property type="entry name" value="TPR-like_helical_dom_sf"/>
</dbReference>
<dbReference type="EMBL" id="MSYM01000006">
    <property type="protein sequence ID" value="OLP08012.1"/>
    <property type="molecule type" value="Genomic_DNA"/>
</dbReference>
<dbReference type="STRING" id="81479.RA876_17190"/>
<protein>
    <recommendedName>
        <fullName evidence="3">Tetratricopeptide repeat family protein</fullName>
    </recommendedName>
</protein>
<evidence type="ECO:0000313" key="1">
    <source>
        <dbReference type="EMBL" id="OLP08012.1"/>
    </source>
</evidence>
<dbReference type="Gene3D" id="1.25.40.10">
    <property type="entry name" value="Tetratricopeptide repeat domain"/>
    <property type="match status" value="1"/>
</dbReference>
<accession>A0A1Q8YJ22</accession>
<evidence type="ECO:0008006" key="3">
    <source>
        <dbReference type="Google" id="ProtNLM"/>
    </source>
</evidence>
<proteinExistence type="predicted"/>
<dbReference type="SUPFAM" id="SSF48452">
    <property type="entry name" value="TPR-like"/>
    <property type="match status" value="1"/>
</dbReference>
<dbReference type="InterPro" id="IPR036705">
    <property type="entry name" value="Ribosyl_crysJ1_sf"/>
</dbReference>
<dbReference type="RefSeq" id="WP_075585233.1">
    <property type="nucleotide sequence ID" value="NZ_MSYM01000006.1"/>
</dbReference>
<dbReference type="AlphaFoldDB" id="A0A1Q8YJ22"/>
<comment type="caution">
    <text evidence="1">The sequence shown here is derived from an EMBL/GenBank/DDBJ whole genome shotgun (WGS) entry which is preliminary data.</text>
</comment>
<keyword evidence="2" id="KW-1185">Reference proteome</keyword>
<evidence type="ECO:0000313" key="2">
    <source>
        <dbReference type="Proteomes" id="UP000185911"/>
    </source>
</evidence>
<reference evidence="1 2" key="1">
    <citation type="submission" date="2017-01" db="EMBL/GenBank/DDBJ databases">
        <title>Genome sequence of Rhodoferax antarcticus ANT.BR, a psychrophilic purple nonsulfur bacterium from an Antarctic microbial mat.</title>
        <authorList>
            <person name="Baker J."/>
            <person name="Riester C."/>
            <person name="Skinner B."/>
            <person name="Newell A."/>
            <person name="Swingley W."/>
            <person name="Madigan M."/>
            <person name="Jung D."/>
            <person name="Asao M."/>
            <person name="Chen M."/>
            <person name="Loughlin P."/>
            <person name="Pan H."/>
            <person name="Lin S."/>
            <person name="Li N."/>
            <person name="Shaw J."/>
            <person name="Prado M."/>
            <person name="Sherman C."/>
            <person name="Li X."/>
            <person name="Tang J."/>
            <person name="Blankenship R."/>
            <person name="Zhao T."/>
            <person name="Touchman J."/>
            <person name="Sattley M."/>
        </authorList>
    </citation>
    <scope>NUCLEOTIDE SEQUENCE [LARGE SCALE GENOMIC DNA]</scope>
    <source>
        <strain evidence="1 2">ANT.BR</strain>
    </source>
</reference>
<dbReference type="Proteomes" id="UP000185911">
    <property type="component" value="Unassembled WGS sequence"/>
</dbReference>
<name>A0A1Q8YJ22_9BURK</name>
<sequence>MAAWTVFPYTGDYRFDAASVTKKWARLHAGDLEPLPQDPAVLQAWVHFHNGEFQKAATAGQNLGFAGTCVASKATCVYATYLEKHETRRLDLFLAVADHASHLTANNPDNLNGRYWRAYALGRYSQGISVAKALAQGLGTKIKTDLEYVIRHAPQHADAHVALGSFHAEVIDKVGSLIGAMAYGAKKDVGLTLFEQALKLHQESSCCLLEYAHAMLMLGGNDMMDEANQLYQRAAQTKPIDAAERLDVEMAKAQLND</sequence>
<dbReference type="SUPFAM" id="SSF101478">
    <property type="entry name" value="ADP-ribosylglycohydrolase"/>
    <property type="match status" value="1"/>
</dbReference>
<gene>
    <name evidence="1" type="ORF">BLL52_0638</name>
</gene>
<organism evidence="1 2">
    <name type="scientific">Rhodoferax antarcticus ANT.BR</name>
    <dbReference type="NCBI Taxonomy" id="1111071"/>
    <lineage>
        <taxon>Bacteria</taxon>
        <taxon>Pseudomonadati</taxon>
        <taxon>Pseudomonadota</taxon>
        <taxon>Betaproteobacteria</taxon>
        <taxon>Burkholderiales</taxon>
        <taxon>Comamonadaceae</taxon>
        <taxon>Rhodoferax</taxon>
    </lineage>
</organism>